<organism evidence="1 2">
    <name type="scientific">Pseudooceanicola spongiae</name>
    <dbReference type="NCBI Taxonomy" id="2613965"/>
    <lineage>
        <taxon>Bacteria</taxon>
        <taxon>Pseudomonadati</taxon>
        <taxon>Pseudomonadota</taxon>
        <taxon>Alphaproteobacteria</taxon>
        <taxon>Rhodobacterales</taxon>
        <taxon>Paracoccaceae</taxon>
        <taxon>Pseudooceanicola</taxon>
    </lineage>
</organism>
<dbReference type="SUPFAM" id="SSF53300">
    <property type="entry name" value="vWA-like"/>
    <property type="match status" value="1"/>
</dbReference>
<protein>
    <submittedName>
        <fullName evidence="1">DUF1194 domain-containing protein</fullName>
    </submittedName>
</protein>
<evidence type="ECO:0000313" key="2">
    <source>
        <dbReference type="Proteomes" id="UP000594118"/>
    </source>
</evidence>
<dbReference type="Pfam" id="PF06707">
    <property type="entry name" value="DUF1194"/>
    <property type="match status" value="1"/>
</dbReference>
<dbReference type="InterPro" id="IPR010607">
    <property type="entry name" value="DUF1194"/>
</dbReference>
<dbReference type="Gene3D" id="3.40.50.410">
    <property type="entry name" value="von Willebrand factor, type A domain"/>
    <property type="match status" value="1"/>
</dbReference>
<keyword evidence="2" id="KW-1185">Reference proteome</keyword>
<dbReference type="EMBL" id="CP045201">
    <property type="protein sequence ID" value="QOL83178.1"/>
    <property type="molecule type" value="Genomic_DNA"/>
</dbReference>
<dbReference type="InterPro" id="IPR036465">
    <property type="entry name" value="vWFA_dom_sf"/>
</dbReference>
<evidence type="ECO:0000313" key="1">
    <source>
        <dbReference type="EMBL" id="QOL83178.1"/>
    </source>
</evidence>
<reference evidence="1 2" key="1">
    <citation type="submission" date="2019-10" db="EMBL/GenBank/DDBJ databases">
        <title>Pseudopuniceibacterium sp. HQ09 islated from Antarctica.</title>
        <authorList>
            <person name="Liao L."/>
            <person name="Su S."/>
            <person name="Chen B."/>
            <person name="Yu Y."/>
        </authorList>
    </citation>
    <scope>NUCLEOTIDE SEQUENCE [LARGE SCALE GENOMIC DNA]</scope>
    <source>
        <strain evidence="1 2">HQ09</strain>
    </source>
</reference>
<name>A0A7L9WUH8_9RHOB</name>
<dbReference type="AlphaFoldDB" id="A0A7L9WUH8"/>
<proteinExistence type="predicted"/>
<sequence>MSAAEESSAKSGTVFAELSPAQLAAAPCRLALVLALDVSASVDEGEYALQRDGLAAALRAPDIQRAILNGQGGVALSVFEWSGRQQQAVILPWVLLRDVATLEAAIAAIAQAQRSYSGFPTASGYALGFGAGMLRAAPTCDRQVMDVSGDGINNEGFAPALAYKHFPFDGVTVNGLAVLGPDEGVLQFYRDQILRGPGAFVITAEGFEDFHRAMTLKLFREINDMQVGERAKVETCCG</sequence>
<accession>A0A7L9WUH8</accession>
<dbReference type="Proteomes" id="UP000594118">
    <property type="component" value="Chromosome"/>
</dbReference>
<gene>
    <name evidence="1" type="ORF">F3W81_10520</name>
</gene>
<dbReference type="KEGG" id="pshq:F3W81_10520"/>